<evidence type="ECO:0000256" key="1">
    <source>
        <dbReference type="ARBA" id="ARBA00004651"/>
    </source>
</evidence>
<feature type="transmembrane region" description="Helical" evidence="6">
    <location>
        <begin position="241"/>
        <end position="262"/>
    </location>
</feature>
<gene>
    <name evidence="7" type="ORF">G5C51_05630</name>
</gene>
<keyword evidence="2" id="KW-1003">Cell membrane</keyword>
<feature type="transmembrane region" description="Helical" evidence="6">
    <location>
        <begin position="297"/>
        <end position="320"/>
    </location>
</feature>
<dbReference type="InterPro" id="IPR050189">
    <property type="entry name" value="MFS_Efflux_Transporters"/>
</dbReference>
<dbReference type="Proteomes" id="UP000481583">
    <property type="component" value="Unassembled WGS sequence"/>
</dbReference>
<dbReference type="PANTHER" id="PTHR43124">
    <property type="entry name" value="PURINE EFFLUX PUMP PBUE"/>
    <property type="match status" value="1"/>
</dbReference>
<comment type="caution">
    <text evidence="7">The sequence shown here is derived from an EMBL/GenBank/DDBJ whole genome shotgun (WGS) entry which is preliminary data.</text>
</comment>
<feature type="transmembrane region" description="Helical" evidence="6">
    <location>
        <begin position="207"/>
        <end position="229"/>
    </location>
</feature>
<dbReference type="AlphaFoldDB" id="A0A6G4TTS7"/>
<keyword evidence="3 6" id="KW-0812">Transmembrane</keyword>
<keyword evidence="4 6" id="KW-1133">Transmembrane helix</keyword>
<accession>A0A6G4TTS7</accession>
<dbReference type="Pfam" id="PF07690">
    <property type="entry name" value="MFS_1"/>
    <property type="match status" value="1"/>
</dbReference>
<evidence type="ECO:0000256" key="3">
    <source>
        <dbReference type="ARBA" id="ARBA00022692"/>
    </source>
</evidence>
<feature type="transmembrane region" description="Helical" evidence="6">
    <location>
        <begin position="69"/>
        <end position="86"/>
    </location>
</feature>
<dbReference type="EMBL" id="JAAKZV010000013">
    <property type="protein sequence ID" value="NGN63385.1"/>
    <property type="molecule type" value="Genomic_DNA"/>
</dbReference>
<feature type="transmembrane region" description="Helical" evidence="6">
    <location>
        <begin position="332"/>
        <end position="356"/>
    </location>
</feature>
<feature type="transmembrane region" description="Helical" evidence="6">
    <location>
        <begin position="362"/>
        <end position="381"/>
    </location>
</feature>
<dbReference type="InterPro" id="IPR011701">
    <property type="entry name" value="MFS"/>
</dbReference>
<evidence type="ECO:0000313" key="7">
    <source>
        <dbReference type="EMBL" id="NGN63385.1"/>
    </source>
</evidence>
<feature type="transmembrane region" description="Helical" evidence="6">
    <location>
        <begin position="92"/>
        <end position="116"/>
    </location>
</feature>
<dbReference type="GO" id="GO:0022857">
    <property type="term" value="F:transmembrane transporter activity"/>
    <property type="evidence" value="ECO:0007669"/>
    <property type="project" value="InterPro"/>
</dbReference>
<reference evidence="7 8" key="1">
    <citation type="submission" date="2020-02" db="EMBL/GenBank/DDBJ databases">
        <title>Whole-genome analyses of novel actinobacteria.</title>
        <authorList>
            <person name="Sahin N."/>
        </authorList>
    </citation>
    <scope>NUCLEOTIDE SEQUENCE [LARGE SCALE GENOMIC DNA]</scope>
    <source>
        <strain evidence="7 8">A7024</strain>
    </source>
</reference>
<evidence type="ECO:0000313" key="8">
    <source>
        <dbReference type="Proteomes" id="UP000481583"/>
    </source>
</evidence>
<feature type="transmembrane region" description="Helical" evidence="6">
    <location>
        <begin position="160"/>
        <end position="178"/>
    </location>
</feature>
<dbReference type="Gene3D" id="1.20.1250.20">
    <property type="entry name" value="MFS general substrate transporter like domains"/>
    <property type="match status" value="2"/>
</dbReference>
<name>A0A6G4TTS7_9ACTN</name>
<sequence>MMRELWPLLLASAVGLVPFTIFSTYLVPIARAADTGVAAMGGLRGLGGLAALAVGTALAPLIDRVPRRWAAAGGLAVLAAAAGLGASGDYVLLAAFCLLTGAGTAVLNPALTAAAADRYGEGKAAGRAATLVTATQSMTAMLAAPVIALPALVWGWRGDMVAVALVALLLAAVLVAPGRGPEAGPGERVGYLASFKALAALRGVPELLLIAFLRTAVFMGYLAYLAAYYDDRFGLGPGMFSLVWTLSGASFFVSNLLTGRLANADAPRLPTERLLAAGLLGALVTATGFWFTHWLPLALLFTSLHAASHAVVAACVVTLLVRRSGARRGAALSVNAAGMSLGVFAGAAAGGAGLGLAGYPGVAVVFGGMVAVALGAAALVLRRSSAEAAGS</sequence>
<feature type="transmembrane region" description="Helical" evidence="6">
    <location>
        <begin position="274"/>
        <end position="291"/>
    </location>
</feature>
<organism evidence="7 8">
    <name type="scientific">Streptomyces coryli</name>
    <dbReference type="NCBI Taxonomy" id="1128680"/>
    <lineage>
        <taxon>Bacteria</taxon>
        <taxon>Bacillati</taxon>
        <taxon>Actinomycetota</taxon>
        <taxon>Actinomycetes</taxon>
        <taxon>Kitasatosporales</taxon>
        <taxon>Streptomycetaceae</taxon>
        <taxon>Streptomyces</taxon>
    </lineage>
</organism>
<dbReference type="GO" id="GO:0005886">
    <property type="term" value="C:plasma membrane"/>
    <property type="evidence" value="ECO:0007669"/>
    <property type="project" value="UniProtKB-SubCell"/>
</dbReference>
<keyword evidence="8" id="KW-1185">Reference proteome</keyword>
<evidence type="ECO:0000256" key="6">
    <source>
        <dbReference type="SAM" id="Phobius"/>
    </source>
</evidence>
<comment type="subcellular location">
    <subcellularLocation>
        <location evidence="1">Cell membrane</location>
        <topology evidence="1">Multi-pass membrane protein</topology>
    </subcellularLocation>
</comment>
<feature type="transmembrane region" description="Helical" evidence="6">
    <location>
        <begin position="42"/>
        <end position="62"/>
    </location>
</feature>
<evidence type="ECO:0000256" key="2">
    <source>
        <dbReference type="ARBA" id="ARBA00022475"/>
    </source>
</evidence>
<evidence type="ECO:0000256" key="5">
    <source>
        <dbReference type="ARBA" id="ARBA00023136"/>
    </source>
</evidence>
<proteinExistence type="predicted"/>
<dbReference type="InterPro" id="IPR036259">
    <property type="entry name" value="MFS_trans_sf"/>
</dbReference>
<keyword evidence="5 6" id="KW-0472">Membrane</keyword>
<feature type="transmembrane region" description="Helical" evidence="6">
    <location>
        <begin position="128"/>
        <end position="154"/>
    </location>
</feature>
<dbReference type="SUPFAM" id="SSF103473">
    <property type="entry name" value="MFS general substrate transporter"/>
    <property type="match status" value="1"/>
</dbReference>
<protein>
    <submittedName>
        <fullName evidence="7">MFS transporter</fullName>
    </submittedName>
</protein>
<evidence type="ECO:0000256" key="4">
    <source>
        <dbReference type="ARBA" id="ARBA00022989"/>
    </source>
</evidence>
<dbReference type="PANTHER" id="PTHR43124:SF3">
    <property type="entry name" value="CHLORAMPHENICOL EFFLUX PUMP RV0191"/>
    <property type="match status" value="1"/>
</dbReference>